<feature type="non-terminal residue" evidence="1">
    <location>
        <position position="1"/>
    </location>
</feature>
<organism evidence="1 2">
    <name type="scientific">Porites evermanni</name>
    <dbReference type="NCBI Taxonomy" id="104178"/>
    <lineage>
        <taxon>Eukaryota</taxon>
        <taxon>Metazoa</taxon>
        <taxon>Cnidaria</taxon>
        <taxon>Anthozoa</taxon>
        <taxon>Hexacorallia</taxon>
        <taxon>Scleractinia</taxon>
        <taxon>Fungiina</taxon>
        <taxon>Poritidae</taxon>
        <taxon>Porites</taxon>
    </lineage>
</organism>
<name>A0ABN8M4F8_9CNID</name>
<reference evidence="1 2" key="1">
    <citation type="submission" date="2022-05" db="EMBL/GenBank/DDBJ databases">
        <authorList>
            <consortium name="Genoscope - CEA"/>
            <person name="William W."/>
        </authorList>
    </citation>
    <scope>NUCLEOTIDE SEQUENCE [LARGE SCALE GENOMIC DNA]</scope>
</reference>
<evidence type="ECO:0000313" key="2">
    <source>
        <dbReference type="Proteomes" id="UP001159427"/>
    </source>
</evidence>
<gene>
    <name evidence="1" type="ORF">PEVE_00023115</name>
</gene>
<evidence type="ECO:0000313" key="1">
    <source>
        <dbReference type="EMBL" id="CAH3024508.1"/>
    </source>
</evidence>
<comment type="caution">
    <text evidence="1">The sequence shown here is derived from an EMBL/GenBank/DDBJ whole genome shotgun (WGS) entry which is preliminary data.</text>
</comment>
<proteinExistence type="predicted"/>
<keyword evidence="2" id="KW-1185">Reference proteome</keyword>
<sequence>LNKAALISVPEDQVKEISKLIYHFIWKGNDKIKRSALINDINDGGLKMLDIHSIICAQRVMVLKNYADEENHSSWKITLDYSLSGVVGKFILRCNFDTRKLPIDLPPFYKECLDAWSHTRTWRTK</sequence>
<dbReference type="EMBL" id="CALNXI010000307">
    <property type="protein sequence ID" value="CAH3024508.1"/>
    <property type="molecule type" value="Genomic_DNA"/>
</dbReference>
<dbReference type="Proteomes" id="UP001159427">
    <property type="component" value="Unassembled WGS sequence"/>
</dbReference>
<accession>A0ABN8M4F8</accession>
<protein>
    <submittedName>
        <fullName evidence="1">Uncharacterized protein</fullName>
    </submittedName>
</protein>